<feature type="signal peptide" evidence="1">
    <location>
        <begin position="1"/>
        <end position="18"/>
    </location>
</feature>
<dbReference type="EMBL" id="BRPK01000001">
    <property type="protein sequence ID" value="GLB33371.1"/>
    <property type="molecule type" value="Genomic_DNA"/>
</dbReference>
<protein>
    <submittedName>
        <fullName evidence="2">Uncharacterized protein</fullName>
    </submittedName>
</protein>
<proteinExistence type="predicted"/>
<feature type="chain" id="PRO_5040325555" evidence="1">
    <location>
        <begin position="19"/>
        <end position="86"/>
    </location>
</feature>
<accession>A0A9P3UJI6</accession>
<gene>
    <name evidence="2" type="ORF">LshimejAT787_0102550</name>
</gene>
<comment type="caution">
    <text evidence="2">The sequence shown here is derived from an EMBL/GenBank/DDBJ whole genome shotgun (WGS) entry which is preliminary data.</text>
</comment>
<reference evidence="2" key="1">
    <citation type="submission" date="2022-07" db="EMBL/GenBank/DDBJ databases">
        <title>The genome of Lyophyllum shimeji provides insight into the initial evolution of ectomycorrhizal fungal genome.</title>
        <authorList>
            <person name="Kobayashi Y."/>
            <person name="Shibata T."/>
            <person name="Hirakawa H."/>
            <person name="Shigenobu S."/>
            <person name="Nishiyama T."/>
            <person name="Yamada A."/>
            <person name="Hasebe M."/>
            <person name="Kawaguchi M."/>
        </authorList>
    </citation>
    <scope>NUCLEOTIDE SEQUENCE</scope>
    <source>
        <strain evidence="2">AT787</strain>
    </source>
</reference>
<dbReference type="AlphaFoldDB" id="A0A9P3UJI6"/>
<keyword evidence="3" id="KW-1185">Reference proteome</keyword>
<keyword evidence="1" id="KW-0732">Signal</keyword>
<evidence type="ECO:0000313" key="3">
    <source>
        <dbReference type="Proteomes" id="UP001063166"/>
    </source>
</evidence>
<evidence type="ECO:0000313" key="2">
    <source>
        <dbReference type="EMBL" id="GLB33371.1"/>
    </source>
</evidence>
<organism evidence="2 3">
    <name type="scientific">Lyophyllum shimeji</name>
    <name type="common">Hon-shimeji</name>
    <name type="synonym">Tricholoma shimeji</name>
    <dbReference type="NCBI Taxonomy" id="47721"/>
    <lineage>
        <taxon>Eukaryota</taxon>
        <taxon>Fungi</taxon>
        <taxon>Dikarya</taxon>
        <taxon>Basidiomycota</taxon>
        <taxon>Agaricomycotina</taxon>
        <taxon>Agaricomycetes</taxon>
        <taxon>Agaricomycetidae</taxon>
        <taxon>Agaricales</taxon>
        <taxon>Tricholomatineae</taxon>
        <taxon>Lyophyllaceae</taxon>
        <taxon>Lyophyllum</taxon>
    </lineage>
</organism>
<name>A0A9P3UJI6_LYOSH</name>
<dbReference type="Proteomes" id="UP001063166">
    <property type="component" value="Unassembled WGS sequence"/>
</dbReference>
<evidence type="ECO:0000256" key="1">
    <source>
        <dbReference type="SAM" id="SignalP"/>
    </source>
</evidence>
<sequence>MQFRVLFAALLAVPAVLALPATDSTDSTQTSCQLAALHRDMATTVDGVMPTMFATALFEKALLANAQRALHVPSMQPRIVSGIEYL</sequence>